<dbReference type="GO" id="GO:0000712">
    <property type="term" value="P:resolution of meiotic recombination intermediates"/>
    <property type="evidence" value="ECO:0007669"/>
    <property type="project" value="TreeGrafter"/>
</dbReference>
<evidence type="ECO:0000256" key="7">
    <source>
        <dbReference type="ARBA" id="ARBA00022763"/>
    </source>
</evidence>
<dbReference type="InterPro" id="IPR042530">
    <property type="entry name" value="EME1/EME2_C"/>
</dbReference>
<dbReference type="GO" id="GO:0031573">
    <property type="term" value="P:mitotic intra-S DNA damage checkpoint signaling"/>
    <property type="evidence" value="ECO:0007669"/>
    <property type="project" value="TreeGrafter"/>
</dbReference>
<feature type="domain" description="ERCC4" evidence="15">
    <location>
        <begin position="386"/>
        <end position="673"/>
    </location>
</feature>
<organism evidence="16 17">
    <name type="scientific">Pocillopora meandrina</name>
    <dbReference type="NCBI Taxonomy" id="46732"/>
    <lineage>
        <taxon>Eukaryota</taxon>
        <taxon>Metazoa</taxon>
        <taxon>Cnidaria</taxon>
        <taxon>Anthozoa</taxon>
        <taxon>Hexacorallia</taxon>
        <taxon>Scleractinia</taxon>
        <taxon>Astrocoeniina</taxon>
        <taxon>Pocilloporidae</taxon>
        <taxon>Pocillopora</taxon>
    </lineage>
</organism>
<keyword evidence="6" id="KW-0255">Endonuclease</keyword>
<comment type="subcellular location">
    <subcellularLocation>
        <location evidence="2">Nucleus</location>
    </subcellularLocation>
</comment>
<evidence type="ECO:0000256" key="6">
    <source>
        <dbReference type="ARBA" id="ARBA00022759"/>
    </source>
</evidence>
<feature type="compositionally biased region" description="Basic residues" evidence="14">
    <location>
        <begin position="305"/>
        <end position="314"/>
    </location>
</feature>
<sequence length="725" mass="81778">MEDEEDDLLSSPFSRKPVAHTMIENVLSVYPDVDPIDIAKDLEITRSPVKTVNRILDGQFPAVITIDVDDESKAKDHTRANLVNIRNFEKSEPSVDKANVLEIKDDSSDIDADSNDDDIIVAIEERKSLFSALRSRLNEKESRKCPQKGSKALESSVSAQVTSYHVKGKATGRKTMVKCRSSIIDLSFSDDNEQEDIQDVFTLHSPAAKTLTTNSSNQMPPKENRKAAEEYFKRSGEIFVDCSQSHDYSSDSDDLPCVLPSLHTDNRGTLSSKSHSNSCTDDYKSRDSQFLGSNFDSQDDSQIPVKKKKGSPHKITRERNEAHLKKQVKKLEKQTKKEAKEKEQHARKQAREQLKIQKDRDKLLKMADRMNQKSNNRLDGCIKQIVVCIDHEIVSCCQLAGENLLLQRLETLEAGHEIKSQLFPSSITWQRACVQHDVQEGTLQISMRTTVTDENHAVLCLSVVKFVEMVLRSCEEIQNPAVSVISDEETLTEFFERALTIYPGKTITLIVMGLEKYFRDVKLAQKHQFRKAVLGKSSSDNDNSSSKRRKKINKESVPSVMVSRVDVEEVLVDLQIKQPDCRIRMCETEEEFADLLAMLTKAVAEAPFKKKQPEVFSFCVEGQKRSVKVSKDGEGLKKVWQKHFQQLRNVSAEMAAAITNVYPSPQSLIKAYQGCSSREEASKLLQDILVRRGAGVLASSRRIGPELSRRVYLLFSTDDGDLSLK</sequence>
<evidence type="ECO:0000256" key="13">
    <source>
        <dbReference type="ARBA" id="ARBA00023254"/>
    </source>
</evidence>
<dbReference type="Proteomes" id="UP001159428">
    <property type="component" value="Unassembled WGS sequence"/>
</dbReference>
<evidence type="ECO:0000256" key="11">
    <source>
        <dbReference type="ARBA" id="ARBA00023204"/>
    </source>
</evidence>
<evidence type="ECO:0000256" key="9">
    <source>
        <dbReference type="ARBA" id="ARBA00022842"/>
    </source>
</evidence>
<dbReference type="GO" id="GO:0003677">
    <property type="term" value="F:DNA binding"/>
    <property type="evidence" value="ECO:0007669"/>
    <property type="project" value="InterPro"/>
</dbReference>
<proteinExistence type="inferred from homology"/>
<evidence type="ECO:0000256" key="3">
    <source>
        <dbReference type="ARBA" id="ARBA00005313"/>
    </source>
</evidence>
<dbReference type="CDD" id="cd14376">
    <property type="entry name" value="CUE_AUP1_AMFR_like"/>
    <property type="match status" value="1"/>
</dbReference>
<evidence type="ECO:0000256" key="14">
    <source>
        <dbReference type="SAM" id="MobiDB-lite"/>
    </source>
</evidence>
<dbReference type="InterPro" id="IPR006166">
    <property type="entry name" value="ERCC4_domain"/>
</dbReference>
<evidence type="ECO:0000313" key="17">
    <source>
        <dbReference type="Proteomes" id="UP001159428"/>
    </source>
</evidence>
<dbReference type="PANTHER" id="PTHR21077">
    <property type="entry name" value="EME1 PROTEIN"/>
    <property type="match status" value="1"/>
</dbReference>
<dbReference type="InterPro" id="IPR033310">
    <property type="entry name" value="Mms4/EME1/EME2"/>
</dbReference>
<keyword evidence="13" id="KW-0469">Meiosis</keyword>
<dbReference type="Pfam" id="PF02732">
    <property type="entry name" value="ERCC4"/>
    <property type="match status" value="1"/>
</dbReference>
<accession>A0AAU9X678</accession>
<name>A0AAU9X678_9CNID</name>
<reference evidence="16 17" key="1">
    <citation type="submission" date="2022-05" db="EMBL/GenBank/DDBJ databases">
        <authorList>
            <consortium name="Genoscope - CEA"/>
            <person name="William W."/>
        </authorList>
    </citation>
    <scope>NUCLEOTIDE SEQUENCE [LARGE SCALE GENOMIC DNA]</scope>
</reference>
<dbReference type="Gene3D" id="1.10.8.10">
    <property type="entry name" value="DNA helicase RuvA subunit, C-terminal domain"/>
    <property type="match status" value="1"/>
</dbReference>
<evidence type="ECO:0000256" key="10">
    <source>
        <dbReference type="ARBA" id="ARBA00023172"/>
    </source>
</evidence>
<gene>
    <name evidence="16" type="ORF">PMEA_00018212</name>
</gene>
<comment type="similarity">
    <text evidence="3">Belongs to the EME1/MMS4 family.</text>
</comment>
<protein>
    <recommendedName>
        <fullName evidence="15">ERCC4 domain-containing protein</fullName>
    </recommendedName>
</protein>
<dbReference type="GO" id="GO:0006302">
    <property type="term" value="P:double-strand break repair"/>
    <property type="evidence" value="ECO:0007669"/>
    <property type="project" value="TreeGrafter"/>
</dbReference>
<dbReference type="Gene3D" id="1.10.150.670">
    <property type="entry name" value="Crossover junction endonuclease EME1, DNA-binding domain"/>
    <property type="match status" value="1"/>
</dbReference>
<evidence type="ECO:0000256" key="8">
    <source>
        <dbReference type="ARBA" id="ARBA00022801"/>
    </source>
</evidence>
<keyword evidence="4" id="KW-0540">Nuclease</keyword>
<keyword evidence="10" id="KW-0233">DNA recombination</keyword>
<evidence type="ECO:0000313" key="16">
    <source>
        <dbReference type="EMBL" id="CAH3137116.1"/>
    </source>
</evidence>
<dbReference type="GO" id="GO:0005634">
    <property type="term" value="C:nucleus"/>
    <property type="evidence" value="ECO:0007669"/>
    <property type="project" value="UniProtKB-SubCell"/>
</dbReference>
<keyword evidence="8" id="KW-0378">Hydrolase</keyword>
<dbReference type="AlphaFoldDB" id="A0AAU9X678"/>
<feature type="compositionally biased region" description="Basic and acidic residues" evidence="14">
    <location>
        <begin position="315"/>
        <end position="358"/>
    </location>
</feature>
<evidence type="ECO:0000259" key="15">
    <source>
        <dbReference type="SMART" id="SM00891"/>
    </source>
</evidence>
<dbReference type="FunFam" id="1.10.150.670:FF:000002">
    <property type="entry name" value="Crossover junction endonuclease EME1"/>
    <property type="match status" value="1"/>
</dbReference>
<evidence type="ECO:0000256" key="4">
    <source>
        <dbReference type="ARBA" id="ARBA00022722"/>
    </source>
</evidence>
<dbReference type="PANTHER" id="PTHR21077:SF5">
    <property type="entry name" value="CROSSOVER JUNCTION ENDONUCLEASE MMS4"/>
    <property type="match status" value="1"/>
</dbReference>
<dbReference type="GO" id="GO:0048476">
    <property type="term" value="C:Holliday junction resolvase complex"/>
    <property type="evidence" value="ECO:0007669"/>
    <property type="project" value="InterPro"/>
</dbReference>
<comment type="cofactor">
    <cofactor evidence="1">
        <name>Mg(2+)</name>
        <dbReference type="ChEBI" id="CHEBI:18420"/>
    </cofactor>
</comment>
<dbReference type="EMBL" id="CALNXJ010000031">
    <property type="protein sequence ID" value="CAH3137116.1"/>
    <property type="molecule type" value="Genomic_DNA"/>
</dbReference>
<keyword evidence="12" id="KW-0539">Nucleus</keyword>
<feature type="region of interest" description="Disordered" evidence="14">
    <location>
        <begin position="534"/>
        <end position="555"/>
    </location>
</feature>
<evidence type="ECO:0000256" key="12">
    <source>
        <dbReference type="ARBA" id="ARBA00023242"/>
    </source>
</evidence>
<dbReference type="SMART" id="SM00891">
    <property type="entry name" value="ERCC4"/>
    <property type="match status" value="1"/>
</dbReference>
<evidence type="ECO:0000256" key="2">
    <source>
        <dbReference type="ARBA" id="ARBA00004123"/>
    </source>
</evidence>
<feature type="region of interest" description="Disordered" evidence="14">
    <location>
        <begin position="264"/>
        <end position="358"/>
    </location>
</feature>
<feature type="compositionally biased region" description="Polar residues" evidence="14">
    <location>
        <begin position="267"/>
        <end position="280"/>
    </location>
</feature>
<dbReference type="GO" id="GO:0031297">
    <property type="term" value="P:replication fork processing"/>
    <property type="evidence" value="ECO:0007669"/>
    <property type="project" value="TreeGrafter"/>
</dbReference>
<keyword evidence="9" id="KW-0460">Magnesium</keyword>
<keyword evidence="7" id="KW-0227">DNA damage</keyword>
<keyword evidence="5" id="KW-0479">Metal-binding</keyword>
<evidence type="ECO:0000256" key="5">
    <source>
        <dbReference type="ARBA" id="ARBA00022723"/>
    </source>
</evidence>
<evidence type="ECO:0000256" key="1">
    <source>
        <dbReference type="ARBA" id="ARBA00001946"/>
    </source>
</evidence>
<comment type="caution">
    <text evidence="16">The sequence shown here is derived from an EMBL/GenBank/DDBJ whole genome shotgun (WGS) entry which is preliminary data.</text>
</comment>
<dbReference type="GO" id="GO:0008821">
    <property type="term" value="F:crossover junction DNA endonuclease activity"/>
    <property type="evidence" value="ECO:0007669"/>
    <property type="project" value="TreeGrafter"/>
</dbReference>
<keyword evidence="17" id="KW-1185">Reference proteome</keyword>
<dbReference type="Pfam" id="PF21292">
    <property type="entry name" value="EME1-MUS81_C"/>
    <property type="match status" value="1"/>
</dbReference>
<keyword evidence="11" id="KW-0234">DNA repair</keyword>
<dbReference type="Gene3D" id="3.40.50.10130">
    <property type="match status" value="1"/>
</dbReference>
<dbReference type="GO" id="GO:0046872">
    <property type="term" value="F:metal ion binding"/>
    <property type="evidence" value="ECO:0007669"/>
    <property type="project" value="UniProtKB-KW"/>
</dbReference>